<keyword evidence="5" id="KW-1185">Reference proteome</keyword>
<proteinExistence type="predicted"/>
<protein>
    <submittedName>
        <fullName evidence="4">Translin-associated factor X-interacting protein 1</fullName>
    </submittedName>
</protein>
<evidence type="ECO:0000259" key="3">
    <source>
        <dbReference type="Pfam" id="PF15739"/>
    </source>
</evidence>
<dbReference type="PANTHER" id="PTHR16306:SF0">
    <property type="entry name" value="TRANSLIN-ASSOCIATED FACTOR X-INTERACTING PROTEIN 1"/>
    <property type="match status" value="1"/>
</dbReference>
<evidence type="ECO:0000313" key="4">
    <source>
        <dbReference type="EMBL" id="EMP26877.1"/>
    </source>
</evidence>
<gene>
    <name evidence="4" type="ORF">UY3_16037</name>
</gene>
<feature type="coiled-coil region" evidence="2">
    <location>
        <begin position="285"/>
        <end position="349"/>
    </location>
</feature>
<dbReference type="InterPro" id="IPR032755">
    <property type="entry name" value="TSNAXIP1_N"/>
</dbReference>
<dbReference type="Pfam" id="PF15739">
    <property type="entry name" value="TSNAXIP1_N"/>
    <property type="match status" value="1"/>
</dbReference>
<keyword evidence="1 2" id="KW-0175">Coiled coil</keyword>
<evidence type="ECO:0000313" key="5">
    <source>
        <dbReference type="Proteomes" id="UP000031443"/>
    </source>
</evidence>
<dbReference type="eggNOG" id="ENOG502QTWK">
    <property type="taxonomic scope" value="Eukaryota"/>
</dbReference>
<evidence type="ECO:0000256" key="2">
    <source>
        <dbReference type="SAM" id="Coils"/>
    </source>
</evidence>
<dbReference type="GO" id="GO:0005737">
    <property type="term" value="C:cytoplasm"/>
    <property type="evidence" value="ECO:0007669"/>
    <property type="project" value="TreeGrafter"/>
</dbReference>
<dbReference type="PANTHER" id="PTHR16306">
    <property type="entry name" value="TRANSLIN-ASSOCIATED FACTOR X-INTERACTING PROTEIN 1"/>
    <property type="match status" value="1"/>
</dbReference>
<dbReference type="STRING" id="8469.M7BF82"/>
<sequence length="780" mass="88828">MGTAGNGAGQGTCWPPFPQPRWAPSLHSPESSSYQIQTGSLKHILLKKRKTLAYRFSVGGRLSTWPAYASGQAILQNQKPCCSPEGRSKKLASLTIAKPRYLEELESYLRKELQSLDLTKENAQELKLQPYREIFEFFIEDFKTYKPLLSAIKNEYEVTLAHLREKIRSLEPLKAMLVCVSDECTRQIVALQEEEKAEITKLKKEKLYLLKLIDKMKEEKGSLQTQVNMLRKNMAKEYMRYINECDARKLLLADLNEMRNQQLEMSLRQVQDVKGEDLVKVTLALKIARQDLTKAQVELNTMKADYGDVVPRRDFESQEKKYSDLFEKMEVLQKDFDDLQKEYDTLLEIHQETVEERDCFYNELQQVQRSSTPRPDWAKCAEVISGGPVRWSYLEEGKTSDQLVDVLLEEIGTGVLKEKDSFPGLGKGDKVPVYLRYEGQVKNKKLNKKDVVNIVKEIWKEKVSADLQLLGQSCWLEGVGKPGLHLSHSSCHSLTLSTEDAVGASHFAVFQPPFPTVTSGMYLPAATLKGKQSSLPEFFLNYLQKKYGDASAFEWAYTIYENIKLYRSNEAMSLFYDILSGKVDEGLYHGQNQLISNLLKELTASDSSNSGTLMTEQFNLALRAACPLKSNDQIQELIDASRYKAQSTEDFIDYRSLFMEDEEGNAEPFIAKIRSQYASEKQEYLRELRNELGHMPEVKVDDLKTAFGAIDPAIDDLTLDAYICLAFQASKEQWDQTGSLPVDTVVERLLAGDTKRIGPLPEETYPSLSERGEAEAYNYC</sequence>
<reference evidence="5" key="1">
    <citation type="journal article" date="2013" name="Nat. Genet.">
        <title>The draft genomes of soft-shell turtle and green sea turtle yield insights into the development and evolution of the turtle-specific body plan.</title>
        <authorList>
            <person name="Wang Z."/>
            <person name="Pascual-Anaya J."/>
            <person name="Zadissa A."/>
            <person name="Li W."/>
            <person name="Niimura Y."/>
            <person name="Huang Z."/>
            <person name="Li C."/>
            <person name="White S."/>
            <person name="Xiong Z."/>
            <person name="Fang D."/>
            <person name="Wang B."/>
            <person name="Ming Y."/>
            <person name="Chen Y."/>
            <person name="Zheng Y."/>
            <person name="Kuraku S."/>
            <person name="Pignatelli M."/>
            <person name="Herrero J."/>
            <person name="Beal K."/>
            <person name="Nozawa M."/>
            <person name="Li Q."/>
            <person name="Wang J."/>
            <person name="Zhang H."/>
            <person name="Yu L."/>
            <person name="Shigenobu S."/>
            <person name="Wang J."/>
            <person name="Liu J."/>
            <person name="Flicek P."/>
            <person name="Searle S."/>
            <person name="Wang J."/>
            <person name="Kuratani S."/>
            <person name="Yin Y."/>
            <person name="Aken B."/>
            <person name="Zhang G."/>
            <person name="Irie N."/>
        </authorList>
    </citation>
    <scope>NUCLEOTIDE SEQUENCE [LARGE SCALE GENOMIC DNA]</scope>
</reference>
<feature type="domain" description="Translin-associated factor X-interacting protein 1 N-terminal" evidence="3">
    <location>
        <begin position="106"/>
        <end position="217"/>
    </location>
</feature>
<name>M7BF82_CHEMY</name>
<feature type="coiled-coil region" evidence="2">
    <location>
        <begin position="102"/>
        <end position="129"/>
    </location>
</feature>
<dbReference type="Proteomes" id="UP000031443">
    <property type="component" value="Unassembled WGS sequence"/>
</dbReference>
<accession>M7BF82</accession>
<dbReference type="AlphaFoldDB" id="M7BF82"/>
<dbReference type="EMBL" id="KB575444">
    <property type="protein sequence ID" value="EMP26877.1"/>
    <property type="molecule type" value="Genomic_DNA"/>
</dbReference>
<evidence type="ECO:0000256" key="1">
    <source>
        <dbReference type="ARBA" id="ARBA00023054"/>
    </source>
</evidence>
<organism evidence="4 5">
    <name type="scientific">Chelonia mydas</name>
    <name type="common">Green sea-turtle</name>
    <name type="synonym">Chelonia agassizi</name>
    <dbReference type="NCBI Taxonomy" id="8469"/>
    <lineage>
        <taxon>Eukaryota</taxon>
        <taxon>Metazoa</taxon>
        <taxon>Chordata</taxon>
        <taxon>Craniata</taxon>
        <taxon>Vertebrata</taxon>
        <taxon>Euteleostomi</taxon>
        <taxon>Archelosauria</taxon>
        <taxon>Testudinata</taxon>
        <taxon>Testudines</taxon>
        <taxon>Cryptodira</taxon>
        <taxon>Durocryptodira</taxon>
        <taxon>Americhelydia</taxon>
        <taxon>Chelonioidea</taxon>
        <taxon>Cheloniidae</taxon>
        <taxon>Chelonia</taxon>
    </lineage>
</organism>